<proteinExistence type="predicted"/>
<evidence type="ECO:0000313" key="2">
    <source>
        <dbReference type="EMBL" id="KAF2827326.1"/>
    </source>
</evidence>
<dbReference type="PANTHER" id="PTHR14187">
    <property type="entry name" value="ALPHA KINASE/ELONGATION FACTOR 2 KINASE"/>
    <property type="match status" value="1"/>
</dbReference>
<evidence type="ECO:0000256" key="1">
    <source>
        <dbReference type="SAM" id="MobiDB-lite"/>
    </source>
</evidence>
<feature type="non-terminal residue" evidence="2">
    <location>
        <position position="618"/>
    </location>
</feature>
<sequence>MEHPRPPPPPSVPASRSSGSVPRVTSPVLNGNNNRESQETRFVIGLDYGTTYSGVAYATPPPGTKCKLDEITVMRDWGTNMMNAGKVPSVISYSPQTDAMEQQWGADLSPNAVSMVHTKLELGMQNVLGELDMTIQVLDGMKNLSFVDMMATSLGHGRPAYSEKAPEDIVSDYLTKVYGVLDDYMDENFTNAFRKLTATDLVVTVPTDWSYMAINSTYRALTAAGFNQKNFPRLQEVMFITESEAAAHYVARFYRDEKSQEFLKENQYFVLCDAGGGTVDVVSYMVKKLRPILQMEQIGKPTGGKCGSIFINRAFLKWLRSELGESYYRELDPNLDIDKDAFHASESPAMRYLMQEFDERKQTFDRDSGDFRLDLPEPLADLTIDGVVNQGEITVTRALMEWFFDTCIGDVVGMIKYHVKEIEKRGASPKNLFLVGGFGASGYLQQQLEFTLNLWNIKFRTPKESWTAIVRGAVVCGIEKSSINSMRRSTFCRHSYAICLDELFSERTHERSDMVETKDNKLAQSQLIWILNEGDVIIADNPRTVERDFDFEFPRSKTGIVPFPIYRHTKEDDEDRPTRFKNAQDELQPACTLEINLSKLVRDCEKNRGWGLTETMCR</sequence>
<accession>A0A6A7A2J5</accession>
<feature type="compositionally biased region" description="Low complexity" evidence="1">
    <location>
        <begin position="13"/>
        <end position="24"/>
    </location>
</feature>
<keyword evidence="3" id="KW-1185">Reference proteome</keyword>
<dbReference type="OrthoDB" id="2963168at2759"/>
<dbReference type="Gene3D" id="3.30.420.40">
    <property type="match status" value="1"/>
</dbReference>
<dbReference type="AlphaFoldDB" id="A0A6A7A2J5"/>
<feature type="region of interest" description="Disordered" evidence="1">
    <location>
        <begin position="1"/>
        <end position="38"/>
    </location>
</feature>
<dbReference type="InterPro" id="IPR043129">
    <property type="entry name" value="ATPase_NBD"/>
</dbReference>
<dbReference type="PANTHER" id="PTHR14187:SF82">
    <property type="entry name" value="FAMILY CHAPERONE, PUTATIVE (AFU_ORTHOLOGUE AFUA_7G08575)-RELATED"/>
    <property type="match status" value="1"/>
</dbReference>
<feature type="compositionally biased region" description="Pro residues" evidence="1">
    <location>
        <begin position="1"/>
        <end position="12"/>
    </location>
</feature>
<dbReference type="CDD" id="cd10170">
    <property type="entry name" value="ASKHA_NBD_HSP70"/>
    <property type="match status" value="1"/>
</dbReference>
<evidence type="ECO:0000313" key="3">
    <source>
        <dbReference type="Proteomes" id="UP000799424"/>
    </source>
</evidence>
<organism evidence="2 3">
    <name type="scientific">Ophiobolus disseminans</name>
    <dbReference type="NCBI Taxonomy" id="1469910"/>
    <lineage>
        <taxon>Eukaryota</taxon>
        <taxon>Fungi</taxon>
        <taxon>Dikarya</taxon>
        <taxon>Ascomycota</taxon>
        <taxon>Pezizomycotina</taxon>
        <taxon>Dothideomycetes</taxon>
        <taxon>Pleosporomycetidae</taxon>
        <taxon>Pleosporales</taxon>
        <taxon>Pleosporineae</taxon>
        <taxon>Phaeosphaeriaceae</taxon>
        <taxon>Ophiobolus</taxon>
    </lineage>
</organism>
<dbReference type="EMBL" id="MU006224">
    <property type="protein sequence ID" value="KAF2827326.1"/>
    <property type="molecule type" value="Genomic_DNA"/>
</dbReference>
<dbReference type="SUPFAM" id="SSF53067">
    <property type="entry name" value="Actin-like ATPase domain"/>
    <property type="match status" value="2"/>
</dbReference>
<reference evidence="2" key="1">
    <citation type="journal article" date="2020" name="Stud. Mycol.">
        <title>101 Dothideomycetes genomes: a test case for predicting lifestyles and emergence of pathogens.</title>
        <authorList>
            <person name="Haridas S."/>
            <person name="Albert R."/>
            <person name="Binder M."/>
            <person name="Bloem J."/>
            <person name="Labutti K."/>
            <person name="Salamov A."/>
            <person name="Andreopoulos B."/>
            <person name="Baker S."/>
            <person name="Barry K."/>
            <person name="Bills G."/>
            <person name="Bluhm B."/>
            <person name="Cannon C."/>
            <person name="Castanera R."/>
            <person name="Culley D."/>
            <person name="Daum C."/>
            <person name="Ezra D."/>
            <person name="Gonzalez J."/>
            <person name="Henrissat B."/>
            <person name="Kuo A."/>
            <person name="Liang C."/>
            <person name="Lipzen A."/>
            <person name="Lutzoni F."/>
            <person name="Magnuson J."/>
            <person name="Mondo S."/>
            <person name="Nolan M."/>
            <person name="Ohm R."/>
            <person name="Pangilinan J."/>
            <person name="Park H.-J."/>
            <person name="Ramirez L."/>
            <person name="Alfaro M."/>
            <person name="Sun H."/>
            <person name="Tritt A."/>
            <person name="Yoshinaga Y."/>
            <person name="Zwiers L.-H."/>
            <person name="Turgeon B."/>
            <person name="Goodwin S."/>
            <person name="Spatafora J."/>
            <person name="Crous P."/>
            <person name="Grigoriev I."/>
        </authorList>
    </citation>
    <scope>NUCLEOTIDE SEQUENCE</scope>
    <source>
        <strain evidence="2">CBS 113818</strain>
    </source>
</reference>
<gene>
    <name evidence="2" type="ORF">CC86DRAFT_455015</name>
</gene>
<name>A0A6A7A2J5_9PLEO</name>
<protein>
    <submittedName>
        <fullName evidence="2">Actin-like ATPase domain-containing protein</fullName>
    </submittedName>
</protein>
<dbReference type="Proteomes" id="UP000799424">
    <property type="component" value="Unassembled WGS sequence"/>
</dbReference>